<dbReference type="CDD" id="cd07302">
    <property type="entry name" value="CHD"/>
    <property type="match status" value="1"/>
</dbReference>
<dbReference type="PANTHER" id="PTHR43081">
    <property type="entry name" value="ADENYLATE CYCLASE, TERMINAL-DIFFERENTIATION SPECIFIC-RELATED"/>
    <property type="match status" value="1"/>
</dbReference>
<dbReference type="RefSeq" id="WP_133359977.1">
    <property type="nucleotide sequence ID" value="NZ_SMUV01000066.1"/>
</dbReference>
<dbReference type="GO" id="GO:0035556">
    <property type="term" value="P:intracellular signal transduction"/>
    <property type="evidence" value="ECO:0007669"/>
    <property type="project" value="InterPro"/>
</dbReference>
<evidence type="ECO:0000313" key="3">
    <source>
        <dbReference type="Proteomes" id="UP000295301"/>
    </source>
</evidence>
<organism evidence="2 3">
    <name type="scientific">Antarcticimicrobium luteum</name>
    <dbReference type="NCBI Taxonomy" id="2547397"/>
    <lineage>
        <taxon>Bacteria</taxon>
        <taxon>Pseudomonadati</taxon>
        <taxon>Pseudomonadota</taxon>
        <taxon>Alphaproteobacteria</taxon>
        <taxon>Rhodobacterales</taxon>
        <taxon>Paracoccaceae</taxon>
        <taxon>Antarcticimicrobium</taxon>
    </lineage>
</organism>
<name>A0A4R5V4R3_9RHOB</name>
<dbReference type="EMBL" id="SMUV01000066">
    <property type="protein sequence ID" value="TDK46794.1"/>
    <property type="molecule type" value="Genomic_DNA"/>
</dbReference>
<evidence type="ECO:0000259" key="1">
    <source>
        <dbReference type="PROSITE" id="PS50125"/>
    </source>
</evidence>
<dbReference type="PANTHER" id="PTHR43081:SF11">
    <property type="entry name" value="BLR2264 PROTEIN"/>
    <property type="match status" value="1"/>
</dbReference>
<dbReference type="AlphaFoldDB" id="A0A4R5V4R3"/>
<reference evidence="2 3" key="1">
    <citation type="submission" date="2019-03" db="EMBL/GenBank/DDBJ databases">
        <title>Ruegeria lutea sp. nov., a novel strain, isolated from marine sediment, the Masan Bay, South Korea.</title>
        <authorList>
            <person name="Kim J."/>
            <person name="Kim D.-Y."/>
            <person name="Lee S.-S."/>
        </authorList>
    </citation>
    <scope>NUCLEOTIDE SEQUENCE [LARGE SCALE GENOMIC DNA]</scope>
    <source>
        <strain evidence="2 3">318-1</strain>
    </source>
</reference>
<dbReference type="GO" id="GO:0006171">
    <property type="term" value="P:cAMP biosynthetic process"/>
    <property type="evidence" value="ECO:0007669"/>
    <property type="project" value="TreeGrafter"/>
</dbReference>
<dbReference type="Pfam" id="PF00211">
    <property type="entry name" value="Guanylate_cyc"/>
    <property type="match status" value="1"/>
</dbReference>
<dbReference type="GO" id="GO:0004016">
    <property type="term" value="F:adenylate cyclase activity"/>
    <property type="evidence" value="ECO:0007669"/>
    <property type="project" value="UniProtKB-ARBA"/>
</dbReference>
<dbReference type="Gene3D" id="3.30.70.1230">
    <property type="entry name" value="Nucleotide cyclase"/>
    <property type="match status" value="1"/>
</dbReference>
<dbReference type="SUPFAM" id="SSF55073">
    <property type="entry name" value="Nucleotide cyclase"/>
    <property type="match status" value="1"/>
</dbReference>
<dbReference type="InterPro" id="IPR029787">
    <property type="entry name" value="Nucleotide_cyclase"/>
</dbReference>
<dbReference type="InterPro" id="IPR050697">
    <property type="entry name" value="Adenylyl/Guanylyl_Cyclase_3/4"/>
</dbReference>
<gene>
    <name evidence="2" type="ORF">E1832_11895</name>
</gene>
<dbReference type="Proteomes" id="UP000295301">
    <property type="component" value="Unassembled WGS sequence"/>
</dbReference>
<feature type="domain" description="Guanylate cyclase" evidence="1">
    <location>
        <begin position="228"/>
        <end position="359"/>
    </location>
</feature>
<dbReference type="InterPro" id="IPR001054">
    <property type="entry name" value="A/G_cyclase"/>
</dbReference>
<dbReference type="PROSITE" id="PS50125">
    <property type="entry name" value="GUANYLATE_CYCLASE_2"/>
    <property type="match status" value="1"/>
</dbReference>
<sequence>MPMSSPPAAAADLSQWLLECGLDGTPREEMLTGYCTRLLDAGVPLYRLHVAQRALNPRFGGIGFDWLRGGAGVSHEHYAHRETPRQRWVQSPLYAILETGGMELRERLDTPGQHSRFPLLNELRDHGATDYFASGLLFEKPPEGGIVDPNNTPEGMLASWTSDHPDGFSEADLALIRGTLPQLGLVMKSTSNRRIAHDLLGIYLGPDAGERVLSGEIQRGSVEEINAVVCLFDLSGFTSLAEQIPGPELIAMLNAYFGLAVAAIEDRGGNVLKFMGDGLLAMFDCPTPEQSACAALDMVIALSNQITAANRDRERDGLPVTHCTFALHAGEIYYGNIGAETRLDFTVIGPAVNLTARIADMHRPLGRRVILSEQIRRAARGGSHDLVSLGRYMLRGVSQPQELFTLYTGADGADGAA</sequence>
<proteinExistence type="predicted"/>
<evidence type="ECO:0000313" key="2">
    <source>
        <dbReference type="EMBL" id="TDK46794.1"/>
    </source>
</evidence>
<accession>A0A4R5V4R3</accession>
<protein>
    <submittedName>
        <fullName evidence="2">Adenylate/guanylate cyclase domain-containing protein</fullName>
    </submittedName>
</protein>
<comment type="caution">
    <text evidence="2">The sequence shown here is derived from an EMBL/GenBank/DDBJ whole genome shotgun (WGS) entry which is preliminary data.</text>
</comment>
<keyword evidence="3" id="KW-1185">Reference proteome</keyword>
<dbReference type="OrthoDB" id="4565346at2"/>
<dbReference type="SMART" id="SM00044">
    <property type="entry name" value="CYCc"/>
    <property type="match status" value="1"/>
</dbReference>